<evidence type="ECO:0000313" key="2">
    <source>
        <dbReference type="Proteomes" id="UP001497392"/>
    </source>
</evidence>
<sequence>MSEGKSAPETNRLASSPCFVCAEEAAALLNCAAEKKYNEMRCYPLIKKLRACVEKKGVVDFKLVPEPDCSQ</sequence>
<evidence type="ECO:0000313" key="1">
    <source>
        <dbReference type="EMBL" id="CAL5222337.1"/>
    </source>
</evidence>
<dbReference type="PANTHER" id="PTHR37750:SF1">
    <property type="entry name" value="COX19-LIKE CHCH FAMILY PROTEIN"/>
    <property type="match status" value="1"/>
</dbReference>
<keyword evidence="2" id="KW-1185">Reference proteome</keyword>
<comment type="caution">
    <text evidence="1">The sequence shown here is derived from an EMBL/GenBank/DDBJ whole genome shotgun (WGS) entry which is preliminary data.</text>
</comment>
<organism evidence="1 2">
    <name type="scientific">Coccomyxa viridis</name>
    <dbReference type="NCBI Taxonomy" id="1274662"/>
    <lineage>
        <taxon>Eukaryota</taxon>
        <taxon>Viridiplantae</taxon>
        <taxon>Chlorophyta</taxon>
        <taxon>core chlorophytes</taxon>
        <taxon>Trebouxiophyceae</taxon>
        <taxon>Trebouxiophyceae incertae sedis</taxon>
        <taxon>Coccomyxaceae</taxon>
        <taxon>Coccomyxa</taxon>
    </lineage>
</organism>
<dbReference type="Proteomes" id="UP001497392">
    <property type="component" value="Unassembled WGS sequence"/>
</dbReference>
<proteinExistence type="predicted"/>
<reference evidence="1 2" key="1">
    <citation type="submission" date="2024-06" db="EMBL/GenBank/DDBJ databases">
        <authorList>
            <person name="Kraege A."/>
            <person name="Thomma B."/>
        </authorList>
    </citation>
    <scope>NUCLEOTIDE SEQUENCE [LARGE SCALE GENOMIC DNA]</scope>
</reference>
<dbReference type="EMBL" id="CAXHTA020000007">
    <property type="protein sequence ID" value="CAL5222337.1"/>
    <property type="molecule type" value="Genomic_DNA"/>
</dbReference>
<dbReference type="InterPro" id="IPR009069">
    <property type="entry name" value="Cys_alpha_HP_mot_SF"/>
</dbReference>
<accession>A0ABP1FW51</accession>
<dbReference type="SUPFAM" id="SSF47072">
    <property type="entry name" value="Cysteine alpha-hairpin motif"/>
    <property type="match status" value="1"/>
</dbReference>
<dbReference type="PANTHER" id="PTHR37750">
    <property type="entry name" value="COX19-LIKE CHCH FAMILY PROTEIN"/>
    <property type="match status" value="1"/>
</dbReference>
<name>A0ABP1FW51_9CHLO</name>
<gene>
    <name evidence="1" type="primary">g4686</name>
    <name evidence="1" type="ORF">VP750_LOCUS3996</name>
</gene>
<protein>
    <submittedName>
        <fullName evidence="1">G4686 protein</fullName>
    </submittedName>
</protein>
<dbReference type="Gene3D" id="1.10.287.1130">
    <property type="entry name" value="CytochromE C oxidase copper chaperone"/>
    <property type="match status" value="1"/>
</dbReference>